<reference evidence="1 2" key="1">
    <citation type="submission" date="2020-08" db="EMBL/GenBank/DDBJ databases">
        <title>Genomic Encyclopedia of Type Strains, Phase III (KMG-III): the genomes of soil and plant-associated and newly described type strains.</title>
        <authorList>
            <person name="Whitman W."/>
        </authorList>
    </citation>
    <scope>NUCLEOTIDE SEQUENCE [LARGE SCALE GENOMIC DNA]</scope>
    <source>
        <strain evidence="1 2">CECT 8840</strain>
    </source>
</reference>
<evidence type="ECO:0000313" key="1">
    <source>
        <dbReference type="EMBL" id="MBB4916219.1"/>
    </source>
</evidence>
<protein>
    <submittedName>
        <fullName evidence="1">Alanyl-tRNA synthetase</fullName>
        <ecNumber evidence="1">6.1.1.7</ecNumber>
    </submittedName>
</protein>
<gene>
    <name evidence="1" type="ORF">FHS44_003307</name>
</gene>
<dbReference type="GO" id="GO:0004813">
    <property type="term" value="F:alanine-tRNA ligase activity"/>
    <property type="evidence" value="ECO:0007669"/>
    <property type="project" value="UniProtKB-EC"/>
</dbReference>
<dbReference type="EMBL" id="JACHJP010000003">
    <property type="protein sequence ID" value="MBB4916219.1"/>
    <property type="molecule type" value="Genomic_DNA"/>
</dbReference>
<proteinExistence type="predicted"/>
<keyword evidence="1" id="KW-0436">Ligase</keyword>
<evidence type="ECO:0000313" key="2">
    <source>
        <dbReference type="Proteomes" id="UP000552644"/>
    </source>
</evidence>
<dbReference type="Gene3D" id="3.30.980.10">
    <property type="entry name" value="Threonyl-trna Synthetase, Chain A, domain 2"/>
    <property type="match status" value="1"/>
</dbReference>
<dbReference type="GO" id="GO:0000166">
    <property type="term" value="F:nucleotide binding"/>
    <property type="evidence" value="ECO:0007669"/>
    <property type="project" value="InterPro"/>
</dbReference>
<dbReference type="SUPFAM" id="SSF55186">
    <property type="entry name" value="ThrRS/AlaRS common domain"/>
    <property type="match status" value="1"/>
</dbReference>
<name>A0A7W7QML2_9ACTN</name>
<dbReference type="EC" id="6.1.1.7" evidence="1"/>
<dbReference type="AlphaFoldDB" id="A0A7W7QML2"/>
<keyword evidence="1" id="KW-0030">Aminoacyl-tRNA synthetase</keyword>
<organism evidence="1 2">
    <name type="scientific">Streptosporangium saharense</name>
    <dbReference type="NCBI Taxonomy" id="1706840"/>
    <lineage>
        <taxon>Bacteria</taxon>
        <taxon>Bacillati</taxon>
        <taxon>Actinomycetota</taxon>
        <taxon>Actinomycetes</taxon>
        <taxon>Streptosporangiales</taxon>
        <taxon>Streptosporangiaceae</taxon>
        <taxon>Streptosporangium</taxon>
    </lineage>
</organism>
<dbReference type="RefSeq" id="WP_184715456.1">
    <property type="nucleotide sequence ID" value="NZ_JACHJP010000003.1"/>
</dbReference>
<comment type="caution">
    <text evidence="1">The sequence shown here is derived from an EMBL/GenBank/DDBJ whole genome shotgun (WGS) entry which is preliminary data.</text>
</comment>
<keyword evidence="2" id="KW-1185">Reference proteome</keyword>
<accession>A0A7W7QML2</accession>
<dbReference type="InterPro" id="IPR018163">
    <property type="entry name" value="Thr/Ala-tRNA-synth_IIc_edit"/>
</dbReference>
<dbReference type="Proteomes" id="UP000552644">
    <property type="component" value="Unassembled WGS sequence"/>
</dbReference>
<sequence>MVIEGSTLVGYPSGEVTGRSTVVARVPVGERHGTVVAETPFHPLDHTWPDQPADRGTVAGIPVTDCMTGAVADGERQVHLGENIPVRRGSPGWSWLVVHVTPEPVPDGEVDLVVDAEHRHALSTGHTACHLAALALNAALADRWRKEVPADGLGHPDFDQTAIASSRILPGGSLDVYRLGRSLRRKGFAVEGLGESLPEITRRVGDTLKEWVAADAPVTIESPGRELTARRTWRCGLPEGEAAIPCGGTHLASTARLGAVAVALELSGDGTELTMRTTAG</sequence>